<dbReference type="Proteomes" id="UP000448575">
    <property type="component" value="Unassembled WGS sequence"/>
</dbReference>
<proteinExistence type="inferred from homology"/>
<evidence type="ECO:0000256" key="9">
    <source>
        <dbReference type="RuleBase" id="RU364070"/>
    </source>
</evidence>
<dbReference type="Gene3D" id="3.30.70.1320">
    <property type="entry name" value="Multidrug efflux transporter AcrB pore domain like"/>
    <property type="match status" value="1"/>
</dbReference>
<dbReference type="NCBIfam" id="NF000282">
    <property type="entry name" value="RND_permease_1"/>
    <property type="match status" value="1"/>
</dbReference>
<feature type="transmembrane region" description="Helical" evidence="9">
    <location>
        <begin position="997"/>
        <end position="1023"/>
    </location>
</feature>
<evidence type="ECO:0000313" key="11">
    <source>
        <dbReference type="Proteomes" id="UP000448575"/>
    </source>
</evidence>
<sequence>MAKFFIQRTIFAWVLAIVTMVAGLLAIRTLPVAQYPDIAPPTIQITGMYPGASAKTVEDSVTQVIEQKMKGIDGLRYISSTSDTTGGLSITLTFKSGTNADIAQVQVQNKLSLATPLLPQEVTQQGLVVSKATNSFLLILGFVSENGSMSNADLDDYIASTVVEPLSRVEGVGEIQHFGTQYAMRIWLDPAKLEGYQLTPTDVIGAIKAQNTEVSAGELGGAPAVRGQRLNAAVTAQSRLKTPEQFGAILLKTLGNGATVYLRDVARIELGGENYASVVRFNGKPAAGIAVKLATGANALKTADGVKASLAELQKFFPNGMKAVTAFDTTPFVELSIKEVVKTLAEAIVLVFLVMYLFLQNIRATLIPTMAVPVVLLGTFGVLAMMGYSINTLTMFALVLAIGLLVDDAIVVVENVERVMTEEGLSPKEATLKSMGQISGALVGIGLVISAVFVPMAFMSGSTGVIYRQFSVTIVSAMVLSVLVAMVFTPALCATFLKPGSHAPQMGFFAWFNRKFESGSIKYQGVVGKLIQRRGRSMLVYGAMLGVLAFSYMRLPSAFLPEEDQGVLFSAIQLPSGATQERTVQTIAEVENYFFTKEKNNVESVLSVAGFSFAGNGQNNGMAFVKLKDWKERPGLDNHSGYIGWRAMEALMQMRDGMVFTFAPPAVMELGNAGGFDLQLIDRANIGHDKMMAARDQLLEMAGKNQKLVGVRPNGQEDTPQYRLEIDQQKAVALGLDISEVNQVLSVGWGSAYVNDFIDRGRVKKVFLQGEAESRMLPEDVQKWSVRNKDGQMVPFSAFASGAWVTASPRLERFNGSSSLNIQGMAAPGVSSGDAMAEMEQMIAKLPAGIGYEWSGLSQEERDSGAQTPMLYTLSFLIVFLCLAALYESWSVPFSVMLVVPLGVIGAVLATMGVGLANDIYFKVGLLTVVGLSAKNAILIVEFAKELQDSGKDLREATLEAVKMRLRPILMTSIAFGLGVLPLVMASGAGSGAQTAIGFGVLGGMLSATFLGIFFVPVFFVLVRGWFAAPRIDSTARNDAITEAI</sequence>
<evidence type="ECO:0000256" key="1">
    <source>
        <dbReference type="ARBA" id="ARBA00004429"/>
    </source>
</evidence>
<dbReference type="GO" id="GO:0005886">
    <property type="term" value="C:plasma membrane"/>
    <property type="evidence" value="ECO:0007669"/>
    <property type="project" value="UniProtKB-SubCell"/>
</dbReference>
<dbReference type="Gene3D" id="3.30.2090.10">
    <property type="entry name" value="Multidrug efflux transporter AcrB TolC docking domain, DN and DC subdomains"/>
    <property type="match status" value="2"/>
</dbReference>
<dbReference type="SUPFAM" id="SSF82693">
    <property type="entry name" value="Multidrug efflux transporter AcrB pore domain, PN1, PN2, PC1 and PC2 subdomains"/>
    <property type="match status" value="4"/>
</dbReference>
<dbReference type="PRINTS" id="PR00702">
    <property type="entry name" value="ACRIFLAVINRP"/>
</dbReference>
<dbReference type="FunFam" id="3.30.70.1430:FF:000002">
    <property type="entry name" value="Efflux pump membrane transporter"/>
    <property type="match status" value="1"/>
</dbReference>
<comment type="caution">
    <text evidence="9">Lacks conserved residue(s) required for the propagation of feature annotation.</text>
</comment>
<keyword evidence="11" id="KW-1185">Reference proteome</keyword>
<keyword evidence="4" id="KW-1003">Cell membrane</keyword>
<keyword evidence="3 9" id="KW-0813">Transport</keyword>
<dbReference type="FunFam" id="3.30.2090.10:FF:000001">
    <property type="entry name" value="Efflux pump membrane transporter"/>
    <property type="match status" value="1"/>
</dbReference>
<feature type="transmembrane region" description="Helical" evidence="9">
    <location>
        <begin position="920"/>
        <end position="944"/>
    </location>
</feature>
<accession>A0A6N9HLT3</accession>
<evidence type="ECO:0000256" key="3">
    <source>
        <dbReference type="ARBA" id="ARBA00022448"/>
    </source>
</evidence>
<dbReference type="Gene3D" id="1.20.1640.10">
    <property type="entry name" value="Multidrug efflux transporter AcrB transmembrane domain"/>
    <property type="match status" value="2"/>
</dbReference>
<dbReference type="EMBL" id="WWCJ01000012">
    <property type="protein sequence ID" value="MYN03922.1"/>
    <property type="molecule type" value="Genomic_DNA"/>
</dbReference>
<evidence type="ECO:0000256" key="2">
    <source>
        <dbReference type="ARBA" id="ARBA00010942"/>
    </source>
</evidence>
<keyword evidence="8 9" id="KW-0472">Membrane</keyword>
<dbReference type="PANTHER" id="PTHR32063">
    <property type="match status" value="1"/>
</dbReference>
<dbReference type="SUPFAM" id="SSF82866">
    <property type="entry name" value="Multidrug efflux transporter AcrB transmembrane domain"/>
    <property type="match status" value="2"/>
</dbReference>
<dbReference type="GO" id="GO:0015562">
    <property type="term" value="F:efflux transmembrane transporter activity"/>
    <property type="evidence" value="ECO:0007669"/>
    <property type="project" value="InterPro"/>
</dbReference>
<dbReference type="PANTHER" id="PTHR32063:SF13">
    <property type="entry name" value="MULTIDRUG EFFLUX PUMP SUBUNIT ACRB-RELATED"/>
    <property type="match status" value="1"/>
</dbReference>
<dbReference type="FunFam" id="1.20.1640.10:FF:000001">
    <property type="entry name" value="Efflux pump membrane transporter"/>
    <property type="match status" value="1"/>
</dbReference>
<dbReference type="FunFam" id="3.30.2090.10:FF:000002">
    <property type="entry name" value="Efflux pump membrane transporter"/>
    <property type="match status" value="1"/>
</dbReference>
<feature type="transmembrane region" description="Helical" evidence="9">
    <location>
        <begin position="894"/>
        <end position="914"/>
    </location>
</feature>
<evidence type="ECO:0000256" key="4">
    <source>
        <dbReference type="ARBA" id="ARBA00022475"/>
    </source>
</evidence>
<dbReference type="GO" id="GO:0042910">
    <property type="term" value="F:xenobiotic transmembrane transporter activity"/>
    <property type="evidence" value="ECO:0007669"/>
    <property type="project" value="TreeGrafter"/>
</dbReference>
<keyword evidence="7 9" id="KW-1133">Transmembrane helix</keyword>
<evidence type="ECO:0000256" key="5">
    <source>
        <dbReference type="ARBA" id="ARBA00022519"/>
    </source>
</evidence>
<evidence type="ECO:0000256" key="7">
    <source>
        <dbReference type="ARBA" id="ARBA00022989"/>
    </source>
</evidence>
<feature type="transmembrane region" description="Helical" evidence="9">
    <location>
        <begin position="470"/>
        <end position="497"/>
    </location>
</feature>
<keyword evidence="5 9" id="KW-0997">Cell inner membrane</keyword>
<dbReference type="InterPro" id="IPR004764">
    <property type="entry name" value="MdtF-like"/>
</dbReference>
<dbReference type="InterPro" id="IPR027463">
    <property type="entry name" value="AcrB_DN_DC_subdom"/>
</dbReference>
<protein>
    <recommendedName>
        <fullName evidence="9">Efflux pump membrane transporter</fullName>
    </recommendedName>
</protein>
<feature type="transmembrane region" description="Helical" evidence="9">
    <location>
        <begin position="538"/>
        <end position="555"/>
    </location>
</feature>
<name>A0A6N9HLT3_9BURK</name>
<dbReference type="SUPFAM" id="SSF82714">
    <property type="entry name" value="Multidrug efflux transporter AcrB TolC docking domain, DN and DC subdomains"/>
    <property type="match status" value="2"/>
</dbReference>
<organism evidence="10 11">
    <name type="scientific">Pseudoduganella guangdongensis</name>
    <dbReference type="NCBI Taxonomy" id="2692179"/>
    <lineage>
        <taxon>Bacteria</taxon>
        <taxon>Pseudomonadati</taxon>
        <taxon>Pseudomonadota</taxon>
        <taxon>Betaproteobacteria</taxon>
        <taxon>Burkholderiales</taxon>
        <taxon>Oxalobacteraceae</taxon>
        <taxon>Telluria group</taxon>
        <taxon>Pseudoduganella</taxon>
    </lineage>
</organism>
<reference evidence="10 11" key="1">
    <citation type="submission" date="2019-12" db="EMBL/GenBank/DDBJ databases">
        <title>Novel species isolated from a subtropical stream in China.</title>
        <authorList>
            <person name="Lu H."/>
        </authorList>
    </citation>
    <scope>NUCLEOTIDE SEQUENCE [LARGE SCALE GENOMIC DNA]</scope>
    <source>
        <strain evidence="10 11">DS3</strain>
    </source>
</reference>
<feature type="transmembrane region" description="Helical" evidence="9">
    <location>
        <begin position="869"/>
        <end position="887"/>
    </location>
</feature>
<comment type="similarity">
    <text evidence="2 9">Belongs to the resistance-nodulation-cell division (RND) (TC 2.A.6) family.</text>
</comment>
<dbReference type="GO" id="GO:0009636">
    <property type="term" value="P:response to toxic substance"/>
    <property type="evidence" value="ECO:0007669"/>
    <property type="project" value="UniProtKB-ARBA"/>
</dbReference>
<feature type="transmembrane region" description="Helical" evidence="9">
    <location>
        <begin position="965"/>
        <end position="985"/>
    </location>
</feature>
<dbReference type="InterPro" id="IPR001036">
    <property type="entry name" value="Acrflvin-R"/>
</dbReference>
<dbReference type="NCBIfam" id="TIGR00915">
    <property type="entry name" value="2A0602"/>
    <property type="match status" value="1"/>
</dbReference>
<comment type="subcellular location">
    <subcellularLocation>
        <location evidence="1 9">Cell inner membrane</location>
        <topology evidence="1 9">Multi-pass membrane protein</topology>
    </subcellularLocation>
</comment>
<feature type="transmembrane region" description="Helical" evidence="9">
    <location>
        <begin position="340"/>
        <end position="359"/>
    </location>
</feature>
<evidence type="ECO:0000256" key="8">
    <source>
        <dbReference type="ARBA" id="ARBA00023136"/>
    </source>
</evidence>
<dbReference type="FunFam" id="3.30.70.1430:FF:000001">
    <property type="entry name" value="Efflux pump membrane transporter"/>
    <property type="match status" value="1"/>
</dbReference>
<dbReference type="Pfam" id="PF00873">
    <property type="entry name" value="ACR_tran"/>
    <property type="match status" value="1"/>
</dbReference>
<evidence type="ECO:0000256" key="6">
    <source>
        <dbReference type="ARBA" id="ARBA00022692"/>
    </source>
</evidence>
<dbReference type="Gene3D" id="3.30.70.1430">
    <property type="entry name" value="Multidrug efflux transporter AcrB pore domain"/>
    <property type="match status" value="2"/>
</dbReference>
<dbReference type="RefSeq" id="WP_161026890.1">
    <property type="nucleotide sequence ID" value="NZ_WWCJ01000012.1"/>
</dbReference>
<evidence type="ECO:0000313" key="10">
    <source>
        <dbReference type="EMBL" id="MYN03922.1"/>
    </source>
</evidence>
<keyword evidence="6 9" id="KW-0812">Transmembrane</keyword>
<feature type="transmembrane region" description="Helical" evidence="9">
    <location>
        <begin position="437"/>
        <end position="458"/>
    </location>
</feature>
<gene>
    <name evidence="10" type="ORF">GTP41_17650</name>
</gene>
<comment type="caution">
    <text evidence="10">The sequence shown here is derived from an EMBL/GenBank/DDBJ whole genome shotgun (WGS) entry which is preliminary data.</text>
</comment>
<dbReference type="AlphaFoldDB" id="A0A6N9HLT3"/>
<dbReference type="Gene3D" id="3.30.70.1440">
    <property type="entry name" value="Multidrug efflux transporter AcrB pore domain"/>
    <property type="match status" value="1"/>
</dbReference>